<accession>A0A4U5PD67</accession>
<comment type="caution">
    <text evidence="1">The sequence shown here is derived from an EMBL/GenBank/DDBJ whole genome shotgun (WGS) entry which is preliminary data.</text>
</comment>
<proteinExistence type="predicted"/>
<gene>
    <name evidence="1" type="ORF">L596_008668</name>
</gene>
<sequence length="69" mass="7249">MTMFLLTGDNGVINGENLLNDFGLTLIAAAITFTAADSPKPSMLSESVCVRIPDTVLHPRALETTNGDG</sequence>
<dbReference type="AlphaFoldDB" id="A0A4U5PD67"/>
<dbReference type="Proteomes" id="UP000298663">
    <property type="component" value="Unassembled WGS sequence"/>
</dbReference>
<name>A0A4U5PD67_STECR</name>
<evidence type="ECO:0000313" key="2">
    <source>
        <dbReference type="Proteomes" id="UP000298663"/>
    </source>
</evidence>
<evidence type="ECO:0000313" key="1">
    <source>
        <dbReference type="EMBL" id="TKR94379.1"/>
    </source>
</evidence>
<organism evidence="1 2">
    <name type="scientific">Steinernema carpocapsae</name>
    <name type="common">Entomopathogenic nematode</name>
    <dbReference type="NCBI Taxonomy" id="34508"/>
    <lineage>
        <taxon>Eukaryota</taxon>
        <taxon>Metazoa</taxon>
        <taxon>Ecdysozoa</taxon>
        <taxon>Nematoda</taxon>
        <taxon>Chromadorea</taxon>
        <taxon>Rhabditida</taxon>
        <taxon>Tylenchina</taxon>
        <taxon>Panagrolaimomorpha</taxon>
        <taxon>Strongyloidoidea</taxon>
        <taxon>Steinernematidae</taxon>
        <taxon>Steinernema</taxon>
    </lineage>
</organism>
<dbReference type="EMBL" id="AZBU02000002">
    <property type="protein sequence ID" value="TKR94379.1"/>
    <property type="molecule type" value="Genomic_DNA"/>
</dbReference>
<keyword evidence="2" id="KW-1185">Reference proteome</keyword>
<protein>
    <submittedName>
        <fullName evidence="1">Uncharacterized protein</fullName>
    </submittedName>
</protein>
<reference evidence="1 2" key="2">
    <citation type="journal article" date="2019" name="G3 (Bethesda)">
        <title>Hybrid Assembly of the Genome of the Entomopathogenic Nematode Steinernema carpocapsae Identifies the X-Chromosome.</title>
        <authorList>
            <person name="Serra L."/>
            <person name="Macchietto M."/>
            <person name="Macias-Munoz A."/>
            <person name="McGill C.J."/>
            <person name="Rodriguez I.M."/>
            <person name="Rodriguez B."/>
            <person name="Murad R."/>
            <person name="Mortazavi A."/>
        </authorList>
    </citation>
    <scope>NUCLEOTIDE SEQUENCE [LARGE SCALE GENOMIC DNA]</scope>
    <source>
        <strain evidence="1 2">ALL</strain>
    </source>
</reference>
<reference evidence="1 2" key="1">
    <citation type="journal article" date="2015" name="Genome Biol.">
        <title>Comparative genomics of Steinernema reveals deeply conserved gene regulatory networks.</title>
        <authorList>
            <person name="Dillman A.R."/>
            <person name="Macchietto M."/>
            <person name="Porter C.F."/>
            <person name="Rogers A."/>
            <person name="Williams B."/>
            <person name="Antoshechkin I."/>
            <person name="Lee M.M."/>
            <person name="Goodwin Z."/>
            <person name="Lu X."/>
            <person name="Lewis E.E."/>
            <person name="Goodrich-Blair H."/>
            <person name="Stock S.P."/>
            <person name="Adams B.J."/>
            <person name="Sternberg P.W."/>
            <person name="Mortazavi A."/>
        </authorList>
    </citation>
    <scope>NUCLEOTIDE SEQUENCE [LARGE SCALE GENOMIC DNA]</scope>
    <source>
        <strain evidence="1 2">ALL</strain>
    </source>
</reference>